<dbReference type="GO" id="GO:0008168">
    <property type="term" value="F:methyltransferase activity"/>
    <property type="evidence" value="ECO:0007669"/>
    <property type="project" value="UniProtKB-KW"/>
</dbReference>
<evidence type="ECO:0000313" key="7">
    <source>
        <dbReference type="EMBL" id="GAA2079868.1"/>
    </source>
</evidence>
<dbReference type="PANTHER" id="PTHR10629">
    <property type="entry name" value="CYTOSINE-SPECIFIC METHYLTRANSFERASE"/>
    <property type="match status" value="1"/>
</dbReference>
<keyword evidence="5" id="KW-0680">Restriction system</keyword>
<dbReference type="EC" id="2.1.1.37" evidence="1"/>
<dbReference type="EMBL" id="BAAAPY010000006">
    <property type="protein sequence ID" value="GAA2079868.1"/>
    <property type="molecule type" value="Genomic_DNA"/>
</dbReference>
<feature type="active site" evidence="6">
    <location>
        <position position="172"/>
    </location>
</feature>
<dbReference type="RefSeq" id="WP_344327637.1">
    <property type="nucleotide sequence ID" value="NZ_BAAAPY010000006.1"/>
</dbReference>
<gene>
    <name evidence="7" type="ORF">GCM10009821_20170</name>
</gene>
<sequence>MLEIPEQAVPSIQLEHAIEGDLVKRRLEVDQRRIETTRPRPSGSFDDPFADWWESFLGERRRRPDRSREPVRYVDLFSSVGGLSLGATEAIESLGMRAVPLLAADVDGDALSVYAQNLQPRQTLTESISGLVDYRVSGVGERARFAYEPSITDSRLADISGTIDLVLAGPPCQGHSSLNNHSRHDDPKNLLYLTVPAVVVATQARHVVIENVPNVVADKHGVVQTTIALLRGAGYRVTTGTIAAHRLGWPQTRRRFFIAASLDEEPIDLKSLERQQQRDALPVSWLLRPLLDRANDVDLMHSVPTLSAENRRRVQYLFDNNLWNLPNEVRPDCHKDGTTYGASYGRMDWDSPAPTITGGFLTPGRGRFIHPLRHRVLTPREAARVQGFPDWYDFMLDGDGTSRTQLGRWIGNAVPTILGSTAVLAALGGRKADPLA</sequence>
<evidence type="ECO:0000256" key="6">
    <source>
        <dbReference type="PROSITE-ProRule" id="PRU01016"/>
    </source>
</evidence>
<evidence type="ECO:0000256" key="1">
    <source>
        <dbReference type="ARBA" id="ARBA00011975"/>
    </source>
</evidence>
<protein>
    <recommendedName>
        <fullName evidence="1">DNA (cytosine-5-)-methyltransferase</fullName>
        <ecNumber evidence="1">2.1.1.37</ecNumber>
    </recommendedName>
</protein>
<dbReference type="Pfam" id="PF00145">
    <property type="entry name" value="DNA_methylase"/>
    <property type="match status" value="1"/>
</dbReference>
<dbReference type="PROSITE" id="PS51679">
    <property type="entry name" value="SAM_MT_C5"/>
    <property type="match status" value="1"/>
</dbReference>
<keyword evidence="2 6" id="KW-0489">Methyltransferase</keyword>
<keyword evidence="8" id="KW-1185">Reference proteome</keyword>
<dbReference type="Gene3D" id="3.40.50.150">
    <property type="entry name" value="Vaccinia Virus protein VP39"/>
    <property type="match status" value="1"/>
</dbReference>
<keyword evidence="4 6" id="KW-0949">S-adenosyl-L-methionine</keyword>
<organism evidence="7 8">
    <name type="scientific">Aeromicrobium halocynthiae</name>
    <dbReference type="NCBI Taxonomy" id="560557"/>
    <lineage>
        <taxon>Bacteria</taxon>
        <taxon>Bacillati</taxon>
        <taxon>Actinomycetota</taxon>
        <taxon>Actinomycetes</taxon>
        <taxon>Propionibacteriales</taxon>
        <taxon>Nocardioidaceae</taxon>
        <taxon>Aeromicrobium</taxon>
    </lineage>
</organism>
<evidence type="ECO:0000256" key="2">
    <source>
        <dbReference type="ARBA" id="ARBA00022603"/>
    </source>
</evidence>
<dbReference type="SUPFAM" id="SSF53335">
    <property type="entry name" value="S-adenosyl-L-methionine-dependent methyltransferases"/>
    <property type="match status" value="1"/>
</dbReference>
<comment type="similarity">
    <text evidence="6">Belongs to the class I-like SAM-binding methyltransferase superfamily. C5-methyltransferase family.</text>
</comment>
<dbReference type="InterPro" id="IPR050390">
    <property type="entry name" value="C5-Methyltransferase"/>
</dbReference>
<proteinExistence type="inferred from homology"/>
<comment type="caution">
    <text evidence="7">The sequence shown here is derived from an EMBL/GenBank/DDBJ whole genome shotgun (WGS) entry which is preliminary data.</text>
</comment>
<dbReference type="Proteomes" id="UP001501480">
    <property type="component" value="Unassembled WGS sequence"/>
</dbReference>
<evidence type="ECO:0000313" key="8">
    <source>
        <dbReference type="Proteomes" id="UP001501480"/>
    </source>
</evidence>
<keyword evidence="3 6" id="KW-0808">Transferase</keyword>
<accession>A0ABN2W0V2</accession>
<name>A0ABN2W0V2_9ACTN</name>
<evidence type="ECO:0000256" key="5">
    <source>
        <dbReference type="ARBA" id="ARBA00022747"/>
    </source>
</evidence>
<evidence type="ECO:0000256" key="4">
    <source>
        <dbReference type="ARBA" id="ARBA00022691"/>
    </source>
</evidence>
<dbReference type="PRINTS" id="PR00105">
    <property type="entry name" value="C5METTRFRASE"/>
</dbReference>
<dbReference type="Gene3D" id="3.90.120.10">
    <property type="entry name" value="DNA Methylase, subunit A, domain 2"/>
    <property type="match status" value="1"/>
</dbReference>
<dbReference type="InterPro" id="IPR001525">
    <property type="entry name" value="C5_MeTfrase"/>
</dbReference>
<evidence type="ECO:0000256" key="3">
    <source>
        <dbReference type="ARBA" id="ARBA00022679"/>
    </source>
</evidence>
<reference evidence="7 8" key="1">
    <citation type="journal article" date="2019" name="Int. J. Syst. Evol. Microbiol.">
        <title>The Global Catalogue of Microorganisms (GCM) 10K type strain sequencing project: providing services to taxonomists for standard genome sequencing and annotation.</title>
        <authorList>
            <consortium name="The Broad Institute Genomics Platform"/>
            <consortium name="The Broad Institute Genome Sequencing Center for Infectious Disease"/>
            <person name="Wu L."/>
            <person name="Ma J."/>
        </authorList>
    </citation>
    <scope>NUCLEOTIDE SEQUENCE [LARGE SCALE GENOMIC DNA]</scope>
    <source>
        <strain evidence="7 8">JCM 15749</strain>
    </source>
</reference>
<dbReference type="GO" id="GO:0032259">
    <property type="term" value="P:methylation"/>
    <property type="evidence" value="ECO:0007669"/>
    <property type="project" value="UniProtKB-KW"/>
</dbReference>
<dbReference type="InterPro" id="IPR029063">
    <property type="entry name" value="SAM-dependent_MTases_sf"/>
</dbReference>
<dbReference type="PANTHER" id="PTHR10629:SF52">
    <property type="entry name" value="DNA (CYTOSINE-5)-METHYLTRANSFERASE 1"/>
    <property type="match status" value="1"/>
</dbReference>